<dbReference type="Proteomes" id="UP000285310">
    <property type="component" value="Unassembled WGS sequence"/>
</dbReference>
<reference evidence="1 2" key="1">
    <citation type="submission" date="2013-10" db="EMBL/GenBank/DDBJ databases">
        <title>Salinisphaera japonica YTM-1 Genome Sequencing.</title>
        <authorList>
            <person name="Lai Q."/>
            <person name="Li C."/>
            <person name="Shao Z."/>
        </authorList>
    </citation>
    <scope>NUCLEOTIDE SEQUENCE [LARGE SCALE GENOMIC DNA]</scope>
    <source>
        <strain evidence="1 2">YTM-1</strain>
    </source>
</reference>
<proteinExistence type="predicted"/>
<dbReference type="EMBL" id="AYKG01000025">
    <property type="protein sequence ID" value="ROO27587.1"/>
    <property type="molecule type" value="Genomic_DNA"/>
</dbReference>
<keyword evidence="2" id="KW-1185">Reference proteome</keyword>
<evidence type="ECO:0000313" key="2">
    <source>
        <dbReference type="Proteomes" id="UP000285310"/>
    </source>
</evidence>
<gene>
    <name evidence="1" type="ORF">SAJA_09155</name>
</gene>
<accession>A0A423PPT7</accession>
<organism evidence="1 2">
    <name type="scientific">Salinisphaera japonica YTM-1</name>
    <dbReference type="NCBI Taxonomy" id="1209778"/>
    <lineage>
        <taxon>Bacteria</taxon>
        <taxon>Pseudomonadati</taxon>
        <taxon>Pseudomonadota</taxon>
        <taxon>Gammaproteobacteria</taxon>
        <taxon>Salinisphaerales</taxon>
        <taxon>Salinisphaeraceae</taxon>
        <taxon>Salinisphaera</taxon>
    </lineage>
</organism>
<name>A0A423PPT7_9GAMM</name>
<dbReference type="RefSeq" id="WP_123658334.1">
    <property type="nucleotide sequence ID" value="NZ_AYKG01000025.1"/>
</dbReference>
<evidence type="ECO:0008006" key="3">
    <source>
        <dbReference type="Google" id="ProtNLM"/>
    </source>
</evidence>
<dbReference type="AlphaFoldDB" id="A0A423PPT7"/>
<protein>
    <recommendedName>
        <fullName evidence="3">DUF3037 domain-containing protein</fullName>
    </recommendedName>
</protein>
<dbReference type="Pfam" id="PF11236">
    <property type="entry name" value="DUF3037"/>
    <property type="match status" value="1"/>
</dbReference>
<dbReference type="InterPro" id="IPR021398">
    <property type="entry name" value="DUF3037"/>
</dbReference>
<comment type="caution">
    <text evidence="1">The sequence shown here is derived from an EMBL/GenBank/DDBJ whole genome shotgun (WGS) entry which is preliminary data.</text>
</comment>
<dbReference type="InParanoid" id="A0A423PPT7"/>
<dbReference type="OrthoDB" id="8851633at2"/>
<sequence>MSRTLCQYAIVRFAPFLETGEFANVGIILLAADQSYFGFEIETQRYKRVTNFFDDMDSRLYRQTVRELGLELERIQTLIARQKNTSASDRVDAQALFDELIRARESIVRFSQPGVVLAEDPAQQLNTLHRYYVRRSFVTPEHRETALARGIGQWLRDVNISERFTPARLGNEEFETPKLPFVEQRNGKAVKAVKPLSLDQTTPIAILEHADRWKFRIAGLRKRGLFDGRFLFAIDGPSGNDKRAKAFEEARGLLTDIEANVVDYKDREGVIDFALEA</sequence>
<evidence type="ECO:0000313" key="1">
    <source>
        <dbReference type="EMBL" id="ROO27587.1"/>
    </source>
</evidence>